<keyword evidence="3" id="KW-1185">Reference proteome</keyword>
<gene>
    <name evidence="2" type="ORF">SAMN05443575_3003</name>
</gene>
<accession>A0A1M5P8W7</accession>
<proteinExistence type="predicted"/>
<evidence type="ECO:0000259" key="1">
    <source>
        <dbReference type="Pfam" id="PF00111"/>
    </source>
</evidence>
<reference evidence="3" key="1">
    <citation type="submission" date="2016-11" db="EMBL/GenBank/DDBJ databases">
        <authorList>
            <person name="Varghese N."/>
            <person name="Submissions S."/>
        </authorList>
    </citation>
    <scope>NUCLEOTIDE SEQUENCE [LARGE SCALE GENOMIC DNA]</scope>
    <source>
        <strain evidence="3">DSM 45627</strain>
    </source>
</reference>
<dbReference type="Pfam" id="PF00111">
    <property type="entry name" value="Fer2"/>
    <property type="match status" value="1"/>
</dbReference>
<evidence type="ECO:0000313" key="3">
    <source>
        <dbReference type="Proteomes" id="UP000186132"/>
    </source>
</evidence>
<protein>
    <submittedName>
        <fullName evidence="2">2Fe-2S iron-sulfur cluster binding domain-containing protein</fullName>
    </submittedName>
</protein>
<organism evidence="2 3">
    <name type="scientific">Jatrophihabitans endophyticus</name>
    <dbReference type="NCBI Taxonomy" id="1206085"/>
    <lineage>
        <taxon>Bacteria</taxon>
        <taxon>Bacillati</taxon>
        <taxon>Actinomycetota</taxon>
        <taxon>Actinomycetes</taxon>
        <taxon>Jatrophihabitantales</taxon>
        <taxon>Jatrophihabitantaceae</taxon>
        <taxon>Jatrophihabitans</taxon>
    </lineage>
</organism>
<dbReference type="GO" id="GO:0051537">
    <property type="term" value="F:2 iron, 2 sulfur cluster binding"/>
    <property type="evidence" value="ECO:0007669"/>
    <property type="project" value="InterPro"/>
</dbReference>
<sequence>MAEDPGPPDSFVVELARSGRQVRVAADTTILQALLAVEPVDFQCLRGECGTCVQRVVAGTPAHRDTVLSPRAKAANKRIAICVSRSRTPVLVLDL</sequence>
<dbReference type="CDD" id="cd00207">
    <property type="entry name" value="fer2"/>
    <property type="match status" value="1"/>
</dbReference>
<dbReference type="AlphaFoldDB" id="A0A1M5P8W7"/>
<dbReference type="InterPro" id="IPR012675">
    <property type="entry name" value="Beta-grasp_dom_sf"/>
</dbReference>
<dbReference type="EMBL" id="FQVU01000004">
    <property type="protein sequence ID" value="SHG97889.1"/>
    <property type="molecule type" value="Genomic_DNA"/>
</dbReference>
<dbReference type="Proteomes" id="UP000186132">
    <property type="component" value="Unassembled WGS sequence"/>
</dbReference>
<dbReference type="Gene3D" id="3.10.20.30">
    <property type="match status" value="1"/>
</dbReference>
<dbReference type="InterPro" id="IPR036010">
    <property type="entry name" value="2Fe-2S_ferredoxin-like_sf"/>
</dbReference>
<feature type="domain" description="2Fe-2S ferredoxin-type" evidence="1">
    <location>
        <begin position="15"/>
        <end position="85"/>
    </location>
</feature>
<name>A0A1M5P8W7_9ACTN</name>
<dbReference type="RefSeq" id="WP_073391539.1">
    <property type="nucleotide sequence ID" value="NZ_FQVU01000004.1"/>
</dbReference>
<dbReference type="InterPro" id="IPR006058">
    <property type="entry name" value="2Fe2S_fd_BS"/>
</dbReference>
<dbReference type="STRING" id="1206085.SAMN05443575_3003"/>
<dbReference type="InterPro" id="IPR001041">
    <property type="entry name" value="2Fe-2S_ferredoxin-type"/>
</dbReference>
<dbReference type="PROSITE" id="PS00197">
    <property type="entry name" value="2FE2S_FER_1"/>
    <property type="match status" value="1"/>
</dbReference>
<evidence type="ECO:0000313" key="2">
    <source>
        <dbReference type="EMBL" id="SHG97889.1"/>
    </source>
</evidence>
<dbReference type="SUPFAM" id="SSF54292">
    <property type="entry name" value="2Fe-2S ferredoxin-like"/>
    <property type="match status" value="1"/>
</dbReference>